<proteinExistence type="predicted"/>
<evidence type="ECO:0000313" key="2">
    <source>
        <dbReference type="Proteomes" id="UP001221757"/>
    </source>
</evidence>
<protein>
    <submittedName>
        <fullName evidence="1">Uncharacterized protein</fullName>
    </submittedName>
</protein>
<dbReference type="EMBL" id="JARKIE010000196">
    <property type="protein sequence ID" value="KAJ7668171.1"/>
    <property type="molecule type" value="Genomic_DNA"/>
</dbReference>
<dbReference type="AlphaFoldDB" id="A0AAD7CYD3"/>
<dbReference type="Proteomes" id="UP001221757">
    <property type="component" value="Unassembled WGS sequence"/>
</dbReference>
<reference evidence="1" key="1">
    <citation type="submission" date="2023-03" db="EMBL/GenBank/DDBJ databases">
        <title>Massive genome expansion in bonnet fungi (Mycena s.s.) driven by repeated elements and novel gene families across ecological guilds.</title>
        <authorList>
            <consortium name="Lawrence Berkeley National Laboratory"/>
            <person name="Harder C.B."/>
            <person name="Miyauchi S."/>
            <person name="Viragh M."/>
            <person name="Kuo A."/>
            <person name="Thoen E."/>
            <person name="Andreopoulos B."/>
            <person name="Lu D."/>
            <person name="Skrede I."/>
            <person name="Drula E."/>
            <person name="Henrissat B."/>
            <person name="Morin E."/>
            <person name="Kohler A."/>
            <person name="Barry K."/>
            <person name="LaButti K."/>
            <person name="Morin E."/>
            <person name="Salamov A."/>
            <person name="Lipzen A."/>
            <person name="Mereny Z."/>
            <person name="Hegedus B."/>
            <person name="Baldrian P."/>
            <person name="Stursova M."/>
            <person name="Weitz H."/>
            <person name="Taylor A."/>
            <person name="Grigoriev I.V."/>
            <person name="Nagy L.G."/>
            <person name="Martin F."/>
            <person name="Kauserud H."/>
        </authorList>
    </citation>
    <scope>NUCLEOTIDE SEQUENCE</scope>
    <source>
        <strain evidence="1">CBHHK067</strain>
    </source>
</reference>
<name>A0AAD7CYD3_MYCRO</name>
<gene>
    <name evidence="1" type="ORF">B0H17DRAFT_224027</name>
</gene>
<organism evidence="1 2">
    <name type="scientific">Mycena rosella</name>
    <name type="common">Pink bonnet</name>
    <name type="synonym">Agaricus rosellus</name>
    <dbReference type="NCBI Taxonomy" id="1033263"/>
    <lineage>
        <taxon>Eukaryota</taxon>
        <taxon>Fungi</taxon>
        <taxon>Dikarya</taxon>
        <taxon>Basidiomycota</taxon>
        <taxon>Agaricomycotina</taxon>
        <taxon>Agaricomycetes</taxon>
        <taxon>Agaricomycetidae</taxon>
        <taxon>Agaricales</taxon>
        <taxon>Marasmiineae</taxon>
        <taxon>Mycenaceae</taxon>
        <taxon>Mycena</taxon>
    </lineage>
</organism>
<evidence type="ECO:0000313" key="1">
    <source>
        <dbReference type="EMBL" id="KAJ7668171.1"/>
    </source>
</evidence>
<comment type="caution">
    <text evidence="1">The sequence shown here is derived from an EMBL/GenBank/DDBJ whole genome shotgun (WGS) entry which is preliminary data.</text>
</comment>
<keyword evidence="2" id="KW-1185">Reference proteome</keyword>
<sequence>MKTVGAGFEIPQTSGERGGGVRSDIYADLGPFKRTNLFGCILGVAKCVRRENDLEMALAWCEEIYCLYRSGYYSSPHPLYDWKDYIMGIPELSFLYASGLCLASDIFASLGNSGTAATRRWRATTTTVNLPRLIRLLR</sequence>
<accession>A0AAD7CYD3</accession>